<dbReference type="RefSeq" id="WP_317049802.1">
    <property type="nucleotide sequence ID" value="NZ_CAMRXC010000251.1"/>
</dbReference>
<evidence type="ECO:0000256" key="1">
    <source>
        <dbReference type="SAM" id="Coils"/>
    </source>
</evidence>
<dbReference type="InterPro" id="IPR009636">
    <property type="entry name" value="SCAF"/>
</dbReference>
<evidence type="ECO:0000313" key="2">
    <source>
        <dbReference type="EMBL" id="CAI3539542.1"/>
    </source>
</evidence>
<gene>
    <name evidence="2" type="ORF">CNEO2_100098</name>
</gene>
<reference evidence="2" key="1">
    <citation type="submission" date="2022-10" db="EMBL/GenBank/DDBJ databases">
        <authorList>
            <person name="Aires J."/>
            <person name="Mesa V."/>
        </authorList>
    </citation>
    <scope>NUCLEOTIDE SEQUENCE</scope>
    <source>
        <strain evidence="2">Clostridium neonatale JD116</strain>
    </source>
</reference>
<sequence>MPKLSEILGDAYKSIPEDIKSKYKDVDLVNSESYVEKSDYDTVKKERDQYKKDIKKRDKDLEDIQDKVKDNEELSKEIDTLKKKNKEDADNYAKELQRVTFENKLEKKLNSYNPHNVSILKKALDLSKITQDGDNFIGLEEQINTLKETDKYLFKEENPKKIDIPAGTGIIDTQTTSHLTDTNTETSIGAMLAKSKTETNAEIQNKFFS</sequence>
<feature type="coiled-coil region" evidence="1">
    <location>
        <begin position="47"/>
        <end position="91"/>
    </location>
</feature>
<dbReference type="Pfam" id="PF06810">
    <property type="entry name" value="Phage_scaffold"/>
    <property type="match status" value="1"/>
</dbReference>
<proteinExistence type="predicted"/>
<accession>A0AAD1YBW6</accession>
<organism evidence="2 3">
    <name type="scientific">Clostridium neonatale</name>
    <dbReference type="NCBI Taxonomy" id="137838"/>
    <lineage>
        <taxon>Bacteria</taxon>
        <taxon>Bacillati</taxon>
        <taxon>Bacillota</taxon>
        <taxon>Clostridia</taxon>
        <taxon>Eubacteriales</taxon>
        <taxon>Clostridiaceae</taxon>
        <taxon>Clostridium</taxon>
    </lineage>
</organism>
<dbReference type="EMBL" id="CAMTCP010000011">
    <property type="protein sequence ID" value="CAI3539542.1"/>
    <property type="molecule type" value="Genomic_DNA"/>
</dbReference>
<evidence type="ECO:0000313" key="3">
    <source>
        <dbReference type="Proteomes" id="UP001189143"/>
    </source>
</evidence>
<dbReference type="AlphaFoldDB" id="A0AAD1YBW6"/>
<protein>
    <submittedName>
        <fullName evidence="2">Phage scaffold protein</fullName>
    </submittedName>
</protein>
<comment type="caution">
    <text evidence="2">The sequence shown here is derived from an EMBL/GenBank/DDBJ whole genome shotgun (WGS) entry which is preliminary data.</text>
</comment>
<keyword evidence="1" id="KW-0175">Coiled coil</keyword>
<dbReference type="Proteomes" id="UP001189143">
    <property type="component" value="Unassembled WGS sequence"/>
</dbReference>
<name>A0AAD1YBW6_9CLOT</name>